<keyword evidence="3" id="KW-1185">Reference proteome</keyword>
<protein>
    <submittedName>
        <fullName evidence="2">Uncharacterized protein</fullName>
    </submittedName>
</protein>
<gene>
    <name evidence="2" type="ORF">QR685DRAFT_430857</name>
</gene>
<accession>A0ABR3DQA5</accession>
<proteinExistence type="predicted"/>
<evidence type="ECO:0000256" key="1">
    <source>
        <dbReference type="SAM" id="Phobius"/>
    </source>
</evidence>
<dbReference type="Proteomes" id="UP001451303">
    <property type="component" value="Unassembled WGS sequence"/>
</dbReference>
<feature type="transmembrane region" description="Helical" evidence="1">
    <location>
        <begin position="84"/>
        <end position="103"/>
    </location>
</feature>
<reference evidence="2 3" key="1">
    <citation type="submission" date="2023-09" db="EMBL/GenBank/DDBJ databases">
        <title>Multi-omics analysis of a traditional fermented food reveals byproduct-associated fungal strains for waste-to-food upcycling.</title>
        <authorList>
            <consortium name="Lawrence Berkeley National Laboratory"/>
            <person name="Rekdal V.M."/>
            <person name="Villalobos-Escobedo J.M."/>
            <person name="Rodriguez-Valeron N."/>
            <person name="Garcia M.O."/>
            <person name="Vasquez D.P."/>
            <person name="Damayanti I."/>
            <person name="Sorensen P.M."/>
            <person name="Baidoo E.E."/>
            <person name="De Carvalho A.C."/>
            <person name="Riley R."/>
            <person name="Lipzen A."/>
            <person name="He G."/>
            <person name="Yan M."/>
            <person name="Haridas S."/>
            <person name="Daum C."/>
            <person name="Yoshinaga Y."/>
            <person name="Ng V."/>
            <person name="Grigoriev I.V."/>
            <person name="Munk R."/>
            <person name="Nuraida L."/>
            <person name="Wijaya C.H."/>
            <person name="Morales P.-C."/>
            <person name="Keasling J.D."/>
        </authorList>
    </citation>
    <scope>NUCLEOTIDE SEQUENCE [LARGE SCALE GENOMIC DNA]</scope>
    <source>
        <strain evidence="2 3">FGSC 2613</strain>
    </source>
</reference>
<sequence>MRVRVDHFSGAFESPRRVGAPRRKTQAIHLMVVGEMPFSSEAGVTSRPVEYPMRSQPAIRYLPTKCLDILDISTRTSRYNWKRLVVAMYVAIYSVYCTVNMVACNYASDWYMLYPPVALHGTRAQGFACLAIRHISFLGMVSWLLRFGPSMIKIYLYIFGLPQAQECQVTTCIPNTHTKETSS</sequence>
<evidence type="ECO:0000313" key="3">
    <source>
        <dbReference type="Proteomes" id="UP001451303"/>
    </source>
</evidence>
<keyword evidence="1" id="KW-0812">Transmembrane</keyword>
<keyword evidence="1" id="KW-1133">Transmembrane helix</keyword>
<keyword evidence="1" id="KW-0472">Membrane</keyword>
<organism evidence="2 3">
    <name type="scientific">Neurospora intermedia</name>
    <dbReference type="NCBI Taxonomy" id="5142"/>
    <lineage>
        <taxon>Eukaryota</taxon>
        <taxon>Fungi</taxon>
        <taxon>Dikarya</taxon>
        <taxon>Ascomycota</taxon>
        <taxon>Pezizomycotina</taxon>
        <taxon>Sordariomycetes</taxon>
        <taxon>Sordariomycetidae</taxon>
        <taxon>Sordariales</taxon>
        <taxon>Sordariaceae</taxon>
        <taxon>Neurospora</taxon>
    </lineage>
</organism>
<dbReference type="EMBL" id="JAVLET010000001">
    <property type="protein sequence ID" value="KAL0474552.1"/>
    <property type="molecule type" value="Genomic_DNA"/>
</dbReference>
<evidence type="ECO:0000313" key="2">
    <source>
        <dbReference type="EMBL" id="KAL0474552.1"/>
    </source>
</evidence>
<comment type="caution">
    <text evidence="2">The sequence shown here is derived from an EMBL/GenBank/DDBJ whole genome shotgun (WGS) entry which is preliminary data.</text>
</comment>
<feature type="transmembrane region" description="Helical" evidence="1">
    <location>
        <begin position="123"/>
        <end position="145"/>
    </location>
</feature>
<name>A0ABR3DQA5_NEUIN</name>